<keyword evidence="4 12" id="KW-0479">Metal-binding</keyword>
<evidence type="ECO:0000256" key="6">
    <source>
        <dbReference type="ARBA" id="ARBA00022763"/>
    </source>
</evidence>
<dbReference type="PANTHER" id="PTHR30194">
    <property type="entry name" value="CROSSOVER JUNCTION ENDODEOXYRIBONUCLEASE RUVC"/>
    <property type="match status" value="1"/>
</dbReference>
<comment type="catalytic activity">
    <reaction evidence="12">
        <text>Endonucleolytic cleavage at a junction such as a reciprocal single-stranded crossover between two homologous DNA duplexes (Holliday junction).</text>
        <dbReference type="EC" id="3.1.21.10"/>
    </reaction>
</comment>
<evidence type="ECO:0000256" key="7">
    <source>
        <dbReference type="ARBA" id="ARBA00022801"/>
    </source>
</evidence>
<evidence type="ECO:0000256" key="2">
    <source>
        <dbReference type="ARBA" id="ARBA00022490"/>
    </source>
</evidence>
<accession>A0ABY8PTM0</accession>
<dbReference type="Gene3D" id="3.30.420.10">
    <property type="entry name" value="Ribonuclease H-like superfamily/Ribonuclease H"/>
    <property type="match status" value="1"/>
</dbReference>
<dbReference type="EC" id="3.1.21.10" evidence="12 13"/>
<dbReference type="Pfam" id="PF02075">
    <property type="entry name" value="RuvC"/>
    <property type="match status" value="1"/>
</dbReference>
<evidence type="ECO:0000256" key="10">
    <source>
        <dbReference type="ARBA" id="ARBA00023172"/>
    </source>
</evidence>
<evidence type="ECO:0000256" key="13">
    <source>
        <dbReference type="NCBIfam" id="TIGR00228"/>
    </source>
</evidence>
<evidence type="ECO:0000256" key="11">
    <source>
        <dbReference type="ARBA" id="ARBA00023204"/>
    </source>
</evidence>
<dbReference type="EMBL" id="CP069362">
    <property type="protein sequence ID" value="WGS65974.1"/>
    <property type="molecule type" value="Genomic_DNA"/>
</dbReference>
<keyword evidence="10 12" id="KW-0233">DNA recombination</keyword>
<keyword evidence="5 12" id="KW-0255">Endonuclease</keyword>
<dbReference type="NCBIfam" id="TIGR00228">
    <property type="entry name" value="ruvC"/>
    <property type="match status" value="1"/>
</dbReference>
<dbReference type="InterPro" id="IPR020563">
    <property type="entry name" value="X-over_junc_endoDNase_Mg_BS"/>
</dbReference>
<keyword evidence="7 12" id="KW-0378">Hydrolase</keyword>
<dbReference type="SUPFAM" id="SSF53098">
    <property type="entry name" value="Ribonuclease H-like"/>
    <property type="match status" value="1"/>
</dbReference>
<evidence type="ECO:0000256" key="12">
    <source>
        <dbReference type="HAMAP-Rule" id="MF_00034"/>
    </source>
</evidence>
<protein>
    <recommendedName>
        <fullName evidence="12 13">Crossover junction endodeoxyribonuclease RuvC</fullName>
        <ecNumber evidence="12 13">3.1.21.10</ecNumber>
    </recommendedName>
    <alternativeName>
        <fullName evidence="12">Holliday junction nuclease RuvC</fullName>
    </alternativeName>
    <alternativeName>
        <fullName evidence="12">Holliday junction resolvase RuvC</fullName>
    </alternativeName>
</protein>
<evidence type="ECO:0000256" key="5">
    <source>
        <dbReference type="ARBA" id="ARBA00022759"/>
    </source>
</evidence>
<feature type="binding site" evidence="12">
    <location>
        <position position="7"/>
    </location>
    <ligand>
        <name>Mg(2+)</name>
        <dbReference type="ChEBI" id="CHEBI:18420"/>
        <label>1</label>
    </ligand>
</feature>
<evidence type="ECO:0000256" key="1">
    <source>
        <dbReference type="ARBA" id="ARBA00009518"/>
    </source>
</evidence>
<keyword evidence="9 12" id="KW-0238">DNA-binding</keyword>
<dbReference type="PROSITE" id="PS01321">
    <property type="entry name" value="RUVC"/>
    <property type="match status" value="1"/>
</dbReference>
<evidence type="ECO:0000256" key="9">
    <source>
        <dbReference type="ARBA" id="ARBA00023125"/>
    </source>
</evidence>
<evidence type="ECO:0000256" key="8">
    <source>
        <dbReference type="ARBA" id="ARBA00022842"/>
    </source>
</evidence>
<comment type="cofactor">
    <cofactor evidence="12">
        <name>Mg(2+)</name>
        <dbReference type="ChEBI" id="CHEBI:18420"/>
    </cofactor>
    <text evidence="12">Binds 2 Mg(2+) ion per subunit.</text>
</comment>
<keyword evidence="8 12" id="KW-0460">Magnesium</keyword>
<feature type="active site" evidence="12">
    <location>
        <position position="140"/>
    </location>
</feature>
<keyword evidence="6 12" id="KW-0227">DNA damage</keyword>
<organism evidence="14 15">
    <name type="scientific">Marinitoga aeolica</name>
    <dbReference type="NCBI Taxonomy" id="2809031"/>
    <lineage>
        <taxon>Bacteria</taxon>
        <taxon>Thermotogati</taxon>
        <taxon>Thermotogota</taxon>
        <taxon>Thermotogae</taxon>
        <taxon>Petrotogales</taxon>
        <taxon>Petrotogaceae</taxon>
        <taxon>Marinitoga</taxon>
    </lineage>
</organism>
<comment type="subunit">
    <text evidence="12">Homodimer which binds Holliday junction (HJ) DNA. The HJ becomes 2-fold symmetrical on binding to RuvC with unstacked arms; it has a different conformation from HJ DNA in complex with RuvA. In the full resolvosome a probable DNA-RuvA(4)-RuvB(12)-RuvC(2) complex forms which resolves the HJ.</text>
</comment>
<reference evidence="14 15" key="1">
    <citation type="submission" date="2021-02" db="EMBL/GenBank/DDBJ databases">
        <title>Characterization of Marinitoga sp. nov. str. BP5-C20A.</title>
        <authorList>
            <person name="Erauso G."/>
            <person name="Postec A."/>
        </authorList>
    </citation>
    <scope>NUCLEOTIDE SEQUENCE [LARGE SCALE GENOMIC DNA]</scope>
    <source>
        <strain evidence="14 15">BP5-C20A</strain>
    </source>
</reference>
<name>A0ABY8PTM0_9BACT</name>
<feature type="active site" evidence="12">
    <location>
        <position position="67"/>
    </location>
</feature>
<dbReference type="PRINTS" id="PR00696">
    <property type="entry name" value="RSOLVASERUVC"/>
</dbReference>
<proteinExistence type="inferred from homology"/>
<feature type="binding site" evidence="12">
    <location>
        <position position="67"/>
    </location>
    <ligand>
        <name>Mg(2+)</name>
        <dbReference type="ChEBI" id="CHEBI:18420"/>
        <label>2</label>
    </ligand>
</feature>
<dbReference type="GO" id="GO:0016787">
    <property type="term" value="F:hydrolase activity"/>
    <property type="evidence" value="ECO:0007669"/>
    <property type="project" value="UniProtKB-KW"/>
</dbReference>
<keyword evidence="2 12" id="KW-0963">Cytoplasm</keyword>
<dbReference type="RefSeq" id="WP_281000915.1">
    <property type="nucleotide sequence ID" value="NZ_CP069362.1"/>
</dbReference>
<dbReference type="CDD" id="cd16962">
    <property type="entry name" value="RuvC"/>
    <property type="match status" value="1"/>
</dbReference>
<keyword evidence="11 12" id="KW-0234">DNA repair</keyword>
<feature type="active site" evidence="12">
    <location>
        <position position="7"/>
    </location>
</feature>
<keyword evidence="15" id="KW-1185">Reference proteome</keyword>
<dbReference type="InterPro" id="IPR012337">
    <property type="entry name" value="RNaseH-like_sf"/>
</dbReference>
<evidence type="ECO:0000313" key="15">
    <source>
        <dbReference type="Proteomes" id="UP001232493"/>
    </source>
</evidence>
<dbReference type="InterPro" id="IPR036397">
    <property type="entry name" value="RNaseH_sf"/>
</dbReference>
<evidence type="ECO:0000313" key="14">
    <source>
        <dbReference type="EMBL" id="WGS65974.1"/>
    </source>
</evidence>
<dbReference type="Proteomes" id="UP001232493">
    <property type="component" value="Chromosome"/>
</dbReference>
<sequence length="160" mass="17906">MRILGIDPGYGRIGYGVIEKTGNNFKLIDFGVIETDKKADLNARLLEIFDKLNNLIKDYNPDEAAVESLFFFKNVKTAIQVGEARGVILLALQKASIPIFEYTPYQVKQAITGYGRAEKGQIQRMLKVVFNLKKTPTPDDAADALAIAFCHGNFQKYSNR</sequence>
<dbReference type="InterPro" id="IPR002176">
    <property type="entry name" value="X-over_junc_endoDNase_RuvC"/>
</dbReference>
<dbReference type="NCBIfam" id="NF000711">
    <property type="entry name" value="PRK00039.2-1"/>
    <property type="match status" value="1"/>
</dbReference>
<dbReference type="PANTHER" id="PTHR30194:SF3">
    <property type="entry name" value="CROSSOVER JUNCTION ENDODEOXYRIBONUCLEASE RUVC"/>
    <property type="match status" value="1"/>
</dbReference>
<feature type="binding site" evidence="12">
    <location>
        <position position="140"/>
    </location>
    <ligand>
        <name>Mg(2+)</name>
        <dbReference type="ChEBI" id="CHEBI:18420"/>
        <label>1</label>
    </ligand>
</feature>
<evidence type="ECO:0000256" key="3">
    <source>
        <dbReference type="ARBA" id="ARBA00022722"/>
    </source>
</evidence>
<evidence type="ECO:0000256" key="4">
    <source>
        <dbReference type="ARBA" id="ARBA00022723"/>
    </source>
</evidence>
<dbReference type="HAMAP" id="MF_00034">
    <property type="entry name" value="RuvC"/>
    <property type="match status" value="1"/>
</dbReference>
<comment type="similarity">
    <text evidence="1 12">Belongs to the RuvC family.</text>
</comment>
<comment type="function">
    <text evidence="12">The RuvA-RuvB-RuvC complex processes Holliday junction (HJ) DNA during genetic recombination and DNA repair. Endonuclease that resolves HJ intermediates. Cleaves cruciform DNA by making single-stranded nicks across the HJ at symmetrical positions within the homologous arms, yielding a 5'-phosphate and a 3'-hydroxyl group; requires a central core of homology in the junction. The consensus cleavage sequence is 5'-(A/T)TT(C/G)-3'. Cleavage occurs on the 3'-side of the TT dinucleotide at the point of strand exchange. HJ branch migration catalyzed by RuvA-RuvB allows RuvC to scan DNA until it finds its consensus sequence, where it cleaves and resolves the cruciform DNA.</text>
</comment>
<comment type="subcellular location">
    <subcellularLocation>
        <location evidence="12">Cytoplasm</location>
    </subcellularLocation>
</comment>
<keyword evidence="3 12" id="KW-0540">Nuclease</keyword>
<gene>
    <name evidence="12 14" type="primary">ruvC</name>
    <name evidence="14" type="ORF">JRV97_05345</name>
</gene>